<dbReference type="GO" id="GO:0016810">
    <property type="term" value="F:hydrolase activity, acting on carbon-nitrogen (but not peptide) bonds"/>
    <property type="evidence" value="ECO:0007669"/>
    <property type="project" value="InterPro"/>
</dbReference>
<dbReference type="Gene3D" id="2.120.10.30">
    <property type="entry name" value="TolB, C-terminal domain"/>
    <property type="match status" value="2"/>
</dbReference>
<dbReference type="InterPro" id="IPR032466">
    <property type="entry name" value="Metal_Hydrolase"/>
</dbReference>
<evidence type="ECO:0000313" key="4">
    <source>
        <dbReference type="Proteomes" id="UP000422572"/>
    </source>
</evidence>
<dbReference type="OrthoDB" id="9808778at2"/>
<dbReference type="Pfam" id="PF07676">
    <property type="entry name" value="PD40"/>
    <property type="match status" value="5"/>
</dbReference>
<dbReference type="PROSITE" id="PS51318">
    <property type="entry name" value="TAT"/>
    <property type="match status" value="1"/>
</dbReference>
<dbReference type="SUPFAM" id="SSF82171">
    <property type="entry name" value="DPP6 N-terminal domain-like"/>
    <property type="match status" value="1"/>
</dbReference>
<feature type="region of interest" description="Disordered" evidence="1">
    <location>
        <begin position="618"/>
        <end position="642"/>
    </location>
</feature>
<dbReference type="AlphaFoldDB" id="A0A6I6FEE1"/>
<dbReference type="SUPFAM" id="SSF51556">
    <property type="entry name" value="Metallo-dependent hydrolases"/>
    <property type="match status" value="1"/>
</dbReference>
<dbReference type="RefSeq" id="WP_156695776.1">
    <property type="nucleotide sequence ID" value="NZ_CP034279.1"/>
</dbReference>
<dbReference type="Pfam" id="PF01979">
    <property type="entry name" value="Amidohydro_1"/>
    <property type="match status" value="1"/>
</dbReference>
<organism evidence="3 4">
    <name type="scientific">Streptomyces ficellus</name>
    <dbReference type="NCBI Taxonomy" id="1977088"/>
    <lineage>
        <taxon>Bacteria</taxon>
        <taxon>Bacillati</taxon>
        <taxon>Actinomycetota</taxon>
        <taxon>Actinomycetes</taxon>
        <taxon>Kitasatosporales</taxon>
        <taxon>Streptomycetaceae</taxon>
        <taxon>Streptomyces</taxon>
    </lineage>
</organism>
<evidence type="ECO:0000313" key="3">
    <source>
        <dbReference type="EMBL" id="QGV82040.1"/>
    </source>
</evidence>
<dbReference type="InterPro" id="IPR011042">
    <property type="entry name" value="6-blade_b-propeller_TolB-like"/>
</dbReference>
<evidence type="ECO:0000256" key="1">
    <source>
        <dbReference type="SAM" id="MobiDB-lite"/>
    </source>
</evidence>
<dbReference type="KEGG" id="sfic:EIZ62_30105"/>
<dbReference type="EMBL" id="CP034279">
    <property type="protein sequence ID" value="QGV82040.1"/>
    <property type="molecule type" value="Genomic_DNA"/>
</dbReference>
<accession>A0A6I6FEE1</accession>
<name>A0A6I6FEE1_9ACTN</name>
<dbReference type="PANTHER" id="PTHR43135:SF3">
    <property type="entry name" value="ALPHA-D-RIBOSE 1-METHYLPHOSPHONATE 5-TRIPHOSPHATE DIPHOSPHATASE"/>
    <property type="match status" value="1"/>
</dbReference>
<dbReference type="InterPro" id="IPR006680">
    <property type="entry name" value="Amidohydro-rel"/>
</dbReference>
<dbReference type="SUPFAM" id="SSF69304">
    <property type="entry name" value="Tricorn protease N-terminal domain"/>
    <property type="match status" value="1"/>
</dbReference>
<dbReference type="Proteomes" id="UP000422572">
    <property type="component" value="Chromosome"/>
</dbReference>
<keyword evidence="3" id="KW-0378">Hydrolase</keyword>
<keyword evidence="4" id="KW-1185">Reference proteome</keyword>
<gene>
    <name evidence="3" type="ORF">EIZ62_30105</name>
</gene>
<dbReference type="Gene3D" id="3.20.20.140">
    <property type="entry name" value="Metal-dependent hydrolases"/>
    <property type="match status" value="1"/>
</dbReference>
<dbReference type="PANTHER" id="PTHR43135">
    <property type="entry name" value="ALPHA-D-RIBOSE 1-METHYLPHOSPHONATE 5-TRIPHOSPHATE DIPHOSPHATASE"/>
    <property type="match status" value="1"/>
</dbReference>
<dbReference type="Gene3D" id="2.30.40.10">
    <property type="entry name" value="Urease, subunit C, domain 1"/>
    <property type="match status" value="2"/>
</dbReference>
<evidence type="ECO:0000259" key="2">
    <source>
        <dbReference type="Pfam" id="PF01979"/>
    </source>
</evidence>
<feature type="region of interest" description="Disordered" evidence="1">
    <location>
        <begin position="1"/>
        <end position="54"/>
    </location>
</feature>
<sequence>MGSAPAPVLRTATSGRAGPPSAGGQLNASGTGRTGGATADDTTRADLSDGRPPGAGVLSRRGFLAGAGSAAGAALVPPAAAAAVAAREQVVSLRFSEATNGAADLAPSGDRLIAEVQHVLWSFPRAGGAAVALAPAVLEPHRPVHSPDGSLVAFCAYRGGGFHLWTMRPDGSELRRRTGGPWDDRGPAWSPDGTRLAFASERGGDAVSGAPYRIWVLHLRSGALSAVSGLPGQAGPLQEGRWEDFDPVWSPDGGRILCVRAAVRSAGSGTSLDARTVVSVPADGAGPVSVVHTETTAAQVLAPAPSPDGKRLAHLRVTPAPHGGCALVVDGEPVAVAGDVAAVPPRWTADGALLLTVDGRFTLVRPGEPRAAETIPFEGTVRVRRPRYRTKAHDFEGGRTRPVRGIHLPALSPDGRRIAFAALDSLWLAATEGGRPPRRLVRAGPTRYLLGPAWAPDGASLVYADDGDGLLGVYRHDLATGARTTLATGGRVHPALSPDGGRLACLDLAGRLLVKDLATGTERVLAAPLAGGGLPGRPSWSPDGRFLALCDRNRLNQRFREGYNLVRVVDASTGAGRLHAVAPHTSVSDRYGSGPVWSPDGRWMALIVESALCLLPVAPDGTPTGPPRTLTTEPADHPSWSGDSRTLLHLSGARLRLTAVDGGGTRTVRVPLDYRRAGAADTVVRAGRFWDGTGDESSVREDVDVVVRGGRVAAVEPHWSGRDRSAARRVDASDRTVLPGLWDAHSHPWQYTYGGRQTACQLAYGVTTAVSLGGFAHEQARIREAADAGLLAGPRLLSCGELLDGSRVAYSMGRAHRTRAGLRRSLERGAALDWDVVKTYVRAPGWVMEEAARFAHERLGVRVGSHFCSPGLQTGQDMTSHLSATQRGESGHAVTATGRAYQDLRELYTAAGTDFTLIATPFPAMWLVGADPGLARDDRVVSVMPPWDSALVRELAALPPGEARLAALRTETEVYRRVLAAGGLVALGTDAPIVPVGLSLHLNLRALHLGGLSPAEALATATRLPARAFALDRDLGTLEVGRVADLVVVDGDPFTDFDALVRTVSVLKGGVPYERAALVGAFAAPEVRSRGDRTGPAGQDWAAVGRALRGDGCCAPGPDLG</sequence>
<proteinExistence type="predicted"/>
<dbReference type="InterPro" id="IPR011059">
    <property type="entry name" value="Metal-dep_hydrolase_composite"/>
</dbReference>
<feature type="domain" description="Amidohydrolase-related" evidence="2">
    <location>
        <begin position="736"/>
        <end position="1067"/>
    </location>
</feature>
<dbReference type="InterPro" id="IPR051781">
    <property type="entry name" value="Metallo-dep_Hydrolase"/>
</dbReference>
<protein>
    <submittedName>
        <fullName evidence="3">Amidohydrolase</fullName>
    </submittedName>
</protein>
<dbReference type="SUPFAM" id="SSF51338">
    <property type="entry name" value="Composite domain of metallo-dependent hydrolases"/>
    <property type="match status" value="1"/>
</dbReference>
<feature type="compositionally biased region" description="Low complexity" evidence="1">
    <location>
        <begin position="619"/>
        <end position="633"/>
    </location>
</feature>
<dbReference type="InterPro" id="IPR011659">
    <property type="entry name" value="WD40"/>
</dbReference>
<dbReference type="InterPro" id="IPR006311">
    <property type="entry name" value="TAT_signal"/>
</dbReference>
<reference evidence="3 4" key="1">
    <citation type="submission" date="2018-12" db="EMBL/GenBank/DDBJ databases">
        <title>Complete genome sequence of Streptomyces ficellus NRRL8067, the producer of ficellomycin, feldamycin and nojirimycin.</title>
        <authorList>
            <person name="Zhang H."/>
            <person name="Yue R."/>
            <person name="Liu Y."/>
            <person name="Li M."/>
            <person name="Mu H."/>
            <person name="Zhang J."/>
        </authorList>
    </citation>
    <scope>NUCLEOTIDE SEQUENCE [LARGE SCALE GENOMIC DNA]</scope>
    <source>
        <strain evidence="3 4">NRRL 8067</strain>
    </source>
</reference>